<dbReference type="SUPFAM" id="SSF51182">
    <property type="entry name" value="RmlC-like cupins"/>
    <property type="match status" value="1"/>
</dbReference>
<dbReference type="InterPro" id="IPR050204">
    <property type="entry name" value="AraC_XylS_family_regulators"/>
</dbReference>
<keyword evidence="1" id="KW-0805">Transcription regulation</keyword>
<sequence>MHSKNTEISSGFPFSQTGLGKLGSGTRISGKDRNIVAARLADHGPVNLPAQNRPETSRIKRHDRAAPTAQVAPTVGARRINTPPSPVLLPLATYIWGASGTRLGPRTRPEHSVIWVTRGRNAVSFPRRDHRMGPGDLRYIPAGTAYSCTPMVDSEGYVALIPSRLTEQFGAVLPGDGLSGHIGSVCDPLLSCLRALTDKENGSTAPALQRLAEIFEHLQPAIQGHARHMPNDVQDRPLVERFISLARDHPLEQVSVSELATALGSNLTTLDRACMAARGQRAVEILNAVRLELAIIMLRGKRLAPAAIATRLGYSSLTHFTRAVVDATGQTPDAFQARADQLS</sequence>
<evidence type="ECO:0000256" key="3">
    <source>
        <dbReference type="ARBA" id="ARBA00023163"/>
    </source>
</evidence>
<dbReference type="EMBL" id="JAQBIE010000017">
    <property type="protein sequence ID" value="MDB6178513.1"/>
    <property type="molecule type" value="Genomic_DNA"/>
</dbReference>
<dbReference type="InterPro" id="IPR011051">
    <property type="entry name" value="RmlC_Cupin_sf"/>
</dbReference>
<dbReference type="SMART" id="SM00342">
    <property type="entry name" value="HTH_ARAC"/>
    <property type="match status" value="1"/>
</dbReference>
<protein>
    <submittedName>
        <fullName evidence="6">AraC family transcriptional regulator</fullName>
    </submittedName>
</protein>
<evidence type="ECO:0000313" key="7">
    <source>
        <dbReference type="Proteomes" id="UP001165641"/>
    </source>
</evidence>
<evidence type="ECO:0000256" key="4">
    <source>
        <dbReference type="SAM" id="MobiDB-lite"/>
    </source>
</evidence>
<evidence type="ECO:0000313" key="6">
    <source>
        <dbReference type="EMBL" id="MDB6178513.1"/>
    </source>
</evidence>
<feature type="domain" description="HTH araC/xylS-type" evidence="5">
    <location>
        <begin position="240"/>
        <end position="338"/>
    </location>
</feature>
<feature type="region of interest" description="Disordered" evidence="4">
    <location>
        <begin position="45"/>
        <end position="71"/>
    </location>
</feature>
<evidence type="ECO:0000259" key="5">
    <source>
        <dbReference type="PROSITE" id="PS01124"/>
    </source>
</evidence>
<organism evidence="6 7">
    <name type="scientific">Paracoccus onchidii</name>
    <dbReference type="NCBI Taxonomy" id="3017813"/>
    <lineage>
        <taxon>Bacteria</taxon>
        <taxon>Pseudomonadati</taxon>
        <taxon>Pseudomonadota</taxon>
        <taxon>Alphaproteobacteria</taxon>
        <taxon>Rhodobacterales</taxon>
        <taxon>Paracoccaceae</taxon>
        <taxon>Paracoccus</taxon>
    </lineage>
</organism>
<dbReference type="InterPro" id="IPR009057">
    <property type="entry name" value="Homeodomain-like_sf"/>
</dbReference>
<comment type="caution">
    <text evidence="6">The sequence shown here is derived from an EMBL/GenBank/DDBJ whole genome shotgun (WGS) entry which is preliminary data.</text>
</comment>
<dbReference type="InterPro" id="IPR003313">
    <property type="entry name" value="AraC-bd"/>
</dbReference>
<feature type="compositionally biased region" description="Polar residues" evidence="4">
    <location>
        <begin position="1"/>
        <end position="18"/>
    </location>
</feature>
<evidence type="ECO:0000256" key="1">
    <source>
        <dbReference type="ARBA" id="ARBA00023015"/>
    </source>
</evidence>
<reference evidence="6" key="1">
    <citation type="submission" date="2022-12" db="EMBL/GenBank/DDBJ databases">
        <title>Paracoccus onchidii sp. nov., isolated from a marine invertebrate from the South China Sea.</title>
        <authorList>
            <person name="Xu S."/>
            <person name="Liu Z."/>
            <person name="Xu Y."/>
        </authorList>
    </citation>
    <scope>NUCLEOTIDE SEQUENCE</scope>
    <source>
        <strain evidence="6">Z330</strain>
    </source>
</reference>
<dbReference type="RefSeq" id="WP_271889631.1">
    <property type="nucleotide sequence ID" value="NZ_JAQBIE010000017.1"/>
</dbReference>
<keyword evidence="7" id="KW-1185">Reference proteome</keyword>
<proteinExistence type="predicted"/>
<accession>A0ABT4ZGM3</accession>
<feature type="region of interest" description="Disordered" evidence="4">
    <location>
        <begin position="1"/>
        <end position="28"/>
    </location>
</feature>
<dbReference type="Gene3D" id="1.10.10.60">
    <property type="entry name" value="Homeodomain-like"/>
    <property type="match status" value="1"/>
</dbReference>
<keyword evidence="3" id="KW-0804">Transcription</keyword>
<dbReference type="Pfam" id="PF02311">
    <property type="entry name" value="AraC_binding"/>
    <property type="match status" value="1"/>
</dbReference>
<dbReference type="SUPFAM" id="SSF46689">
    <property type="entry name" value="Homeodomain-like"/>
    <property type="match status" value="1"/>
</dbReference>
<dbReference type="PANTHER" id="PTHR46796:SF2">
    <property type="entry name" value="TRANSCRIPTIONAL REGULATORY PROTEIN"/>
    <property type="match status" value="1"/>
</dbReference>
<evidence type="ECO:0000256" key="2">
    <source>
        <dbReference type="ARBA" id="ARBA00023125"/>
    </source>
</evidence>
<dbReference type="PANTHER" id="PTHR46796">
    <property type="entry name" value="HTH-TYPE TRANSCRIPTIONAL ACTIVATOR RHAS-RELATED"/>
    <property type="match status" value="1"/>
</dbReference>
<keyword evidence="2" id="KW-0238">DNA-binding</keyword>
<dbReference type="Pfam" id="PF12833">
    <property type="entry name" value="HTH_18"/>
    <property type="match status" value="1"/>
</dbReference>
<dbReference type="Proteomes" id="UP001165641">
    <property type="component" value="Unassembled WGS sequence"/>
</dbReference>
<dbReference type="PROSITE" id="PS01124">
    <property type="entry name" value="HTH_ARAC_FAMILY_2"/>
    <property type="match status" value="1"/>
</dbReference>
<dbReference type="InterPro" id="IPR018060">
    <property type="entry name" value="HTH_AraC"/>
</dbReference>
<gene>
    <name evidence="6" type="ORF">PAF17_13500</name>
</gene>
<name>A0ABT4ZGM3_9RHOB</name>